<dbReference type="Proteomes" id="UP000199642">
    <property type="component" value="Unassembled WGS sequence"/>
</dbReference>
<dbReference type="STRING" id="435880.SAMN04487988_107215"/>
<evidence type="ECO:0000313" key="2">
    <source>
        <dbReference type="Proteomes" id="UP000199642"/>
    </source>
</evidence>
<reference evidence="2" key="1">
    <citation type="submission" date="2016-10" db="EMBL/GenBank/DDBJ databases">
        <authorList>
            <person name="Varghese N."/>
            <person name="Submissions S."/>
        </authorList>
    </citation>
    <scope>NUCLEOTIDE SEQUENCE [LARGE SCALE GENOMIC DNA]</scope>
    <source>
        <strain evidence="2">DSM 19315</strain>
    </source>
</reference>
<evidence type="ECO:0000313" key="1">
    <source>
        <dbReference type="EMBL" id="SFG75756.1"/>
    </source>
</evidence>
<name>A0A1I2ULL8_9BACT</name>
<keyword evidence="2" id="KW-1185">Reference proteome</keyword>
<gene>
    <name evidence="1" type="ORF">SAMN04487988_107215</name>
</gene>
<accession>A0A1I2ULL8</accession>
<sequence>MNYQLLQAMNNYCHEKYFKLIIILSTHKGNIRERFLQSEELLQLINSSMPKHLQSDWELIFRNLQSKPAFISDSGKINYSSLENTIRSKKHLSLSMVASDLVSFYFDNLLNSNRND</sequence>
<dbReference type="AlphaFoldDB" id="A0A1I2ULL8"/>
<organism evidence="1 2">
    <name type="scientific">Algoriphagus hitonicola</name>
    <dbReference type="NCBI Taxonomy" id="435880"/>
    <lineage>
        <taxon>Bacteria</taxon>
        <taxon>Pseudomonadati</taxon>
        <taxon>Bacteroidota</taxon>
        <taxon>Cytophagia</taxon>
        <taxon>Cytophagales</taxon>
        <taxon>Cyclobacteriaceae</taxon>
        <taxon>Algoriphagus</taxon>
    </lineage>
</organism>
<protein>
    <submittedName>
        <fullName evidence="1">Uncharacterized protein</fullName>
    </submittedName>
</protein>
<proteinExistence type="predicted"/>
<dbReference type="EMBL" id="FOPC01000007">
    <property type="protein sequence ID" value="SFG75756.1"/>
    <property type="molecule type" value="Genomic_DNA"/>
</dbReference>